<evidence type="ECO:0000313" key="1">
    <source>
        <dbReference type="EMBL" id="GAG45587.1"/>
    </source>
</evidence>
<dbReference type="EMBL" id="BARS01054099">
    <property type="protein sequence ID" value="GAG45587.1"/>
    <property type="molecule type" value="Genomic_DNA"/>
</dbReference>
<organism evidence="1">
    <name type="scientific">marine sediment metagenome</name>
    <dbReference type="NCBI Taxonomy" id="412755"/>
    <lineage>
        <taxon>unclassified sequences</taxon>
        <taxon>metagenomes</taxon>
        <taxon>ecological metagenomes</taxon>
    </lineage>
</organism>
<protein>
    <recommendedName>
        <fullName evidence="2">TNase-like domain-containing protein</fullName>
    </recommendedName>
</protein>
<name>X0YEB8_9ZZZZ</name>
<evidence type="ECO:0008006" key="2">
    <source>
        <dbReference type="Google" id="ProtNLM"/>
    </source>
</evidence>
<dbReference type="SUPFAM" id="SSF50199">
    <property type="entry name" value="Staphylococcal nuclease"/>
    <property type="match status" value="1"/>
</dbReference>
<dbReference type="InterPro" id="IPR035437">
    <property type="entry name" value="SNase_OB-fold_sf"/>
</dbReference>
<dbReference type="Gene3D" id="2.40.50.90">
    <property type="match status" value="1"/>
</dbReference>
<reference evidence="1" key="1">
    <citation type="journal article" date="2014" name="Front. Microbiol.">
        <title>High frequency of phylogenetically diverse reductive dehalogenase-homologous genes in deep subseafloor sedimentary metagenomes.</title>
        <authorList>
            <person name="Kawai M."/>
            <person name="Futagami T."/>
            <person name="Toyoda A."/>
            <person name="Takaki Y."/>
            <person name="Nishi S."/>
            <person name="Hori S."/>
            <person name="Arai W."/>
            <person name="Tsubouchi T."/>
            <person name="Morono Y."/>
            <person name="Uchiyama I."/>
            <person name="Ito T."/>
            <person name="Fujiyama A."/>
            <person name="Inagaki F."/>
            <person name="Takami H."/>
        </authorList>
    </citation>
    <scope>NUCLEOTIDE SEQUENCE</scope>
    <source>
        <strain evidence="1">Expedition CK06-06</strain>
    </source>
</reference>
<sequence length="144" mass="16185">MPEAFESYNVIEWSVYDGDTVNAMLSATVEVLGIEIHLAVPVAVRVANIDTPELRDKRQRPAGEVAKQVAIRWFECNEMDGITFVFQERDKYAGRVVGDFRNLCCPGGTLSEYQLACKVAHSYDGGTKEKWTDEELKRIEGVKP</sequence>
<gene>
    <name evidence="1" type="ORF">S01H1_80159</name>
</gene>
<proteinExistence type="predicted"/>
<dbReference type="AlphaFoldDB" id="X0YEB8"/>
<comment type="caution">
    <text evidence="1">The sequence shown here is derived from an EMBL/GenBank/DDBJ whole genome shotgun (WGS) entry which is preliminary data.</text>
</comment>
<accession>X0YEB8</accession>